<dbReference type="InterPro" id="IPR036388">
    <property type="entry name" value="WH-like_DNA-bd_sf"/>
</dbReference>
<name>A0A5A9W0Y2_9GAMM</name>
<dbReference type="GO" id="GO:0003700">
    <property type="term" value="F:DNA-binding transcription factor activity"/>
    <property type="evidence" value="ECO:0007669"/>
    <property type="project" value="InterPro"/>
</dbReference>
<evidence type="ECO:0000256" key="1">
    <source>
        <dbReference type="ARBA" id="ARBA00022849"/>
    </source>
</evidence>
<dbReference type="InterPro" id="IPR011991">
    <property type="entry name" value="ArsR-like_HTH"/>
</dbReference>
<evidence type="ECO:0000313" key="7">
    <source>
        <dbReference type="Proteomes" id="UP000325302"/>
    </source>
</evidence>
<dbReference type="GO" id="GO:0046685">
    <property type="term" value="P:response to arsenic-containing substance"/>
    <property type="evidence" value="ECO:0007669"/>
    <property type="project" value="UniProtKB-KW"/>
</dbReference>
<protein>
    <submittedName>
        <fullName evidence="6">Metalloregulator ArsR/SmtB family transcription factor</fullName>
    </submittedName>
</protein>
<evidence type="ECO:0000256" key="2">
    <source>
        <dbReference type="ARBA" id="ARBA00023015"/>
    </source>
</evidence>
<dbReference type="PRINTS" id="PR00778">
    <property type="entry name" value="HTHARSR"/>
</dbReference>
<feature type="domain" description="HTH arsR-type" evidence="5">
    <location>
        <begin position="1"/>
        <end position="89"/>
    </location>
</feature>
<dbReference type="PANTHER" id="PTHR33154">
    <property type="entry name" value="TRANSCRIPTIONAL REGULATOR, ARSR FAMILY"/>
    <property type="match status" value="1"/>
</dbReference>
<dbReference type="InterPro" id="IPR036390">
    <property type="entry name" value="WH_DNA-bd_sf"/>
</dbReference>
<dbReference type="NCBIfam" id="NF033788">
    <property type="entry name" value="HTH_metalloreg"/>
    <property type="match status" value="1"/>
</dbReference>
<dbReference type="OrthoDB" id="9793058at2"/>
<keyword evidence="1" id="KW-0059">Arsenical resistance</keyword>
<keyword evidence="7" id="KW-1185">Reference proteome</keyword>
<gene>
    <name evidence="6" type="ORF">E1H14_10225</name>
</gene>
<dbReference type="InterPro" id="IPR018334">
    <property type="entry name" value="ArsR_HTH"/>
</dbReference>
<reference evidence="6 7" key="1">
    <citation type="submission" date="2019-03" db="EMBL/GenBank/DDBJ databases">
        <title>Nitrincola sp. nov. isolated from an Indian soda lake.</title>
        <authorList>
            <person name="Joshi A."/>
            <person name="Thite S.V."/>
            <person name="Joseph N."/>
            <person name="Dhotre D."/>
            <person name="Moorthy M."/>
            <person name="Shouche Y.S."/>
        </authorList>
    </citation>
    <scope>NUCLEOTIDE SEQUENCE [LARGE SCALE GENOMIC DNA]</scope>
    <source>
        <strain evidence="6 7">MEB193</strain>
    </source>
</reference>
<dbReference type="RefSeq" id="WP_149391376.1">
    <property type="nucleotide sequence ID" value="NZ_SMRS01000007.1"/>
</dbReference>
<dbReference type="InterPro" id="IPR001845">
    <property type="entry name" value="HTH_ArsR_DNA-bd_dom"/>
</dbReference>
<dbReference type="AlphaFoldDB" id="A0A5A9W0Y2"/>
<dbReference type="GO" id="GO:0003677">
    <property type="term" value="F:DNA binding"/>
    <property type="evidence" value="ECO:0007669"/>
    <property type="project" value="UniProtKB-KW"/>
</dbReference>
<dbReference type="PROSITE" id="PS00846">
    <property type="entry name" value="HTH_ARSR_1"/>
    <property type="match status" value="1"/>
</dbReference>
<dbReference type="FunFam" id="1.10.10.10:FF:000279">
    <property type="entry name" value="Transcriptional regulator, ArsR family"/>
    <property type="match status" value="1"/>
</dbReference>
<dbReference type="NCBIfam" id="NF007528">
    <property type="entry name" value="PRK10141.1"/>
    <property type="match status" value="1"/>
</dbReference>
<keyword evidence="2" id="KW-0805">Transcription regulation</keyword>
<dbReference type="Gene3D" id="1.10.10.10">
    <property type="entry name" value="Winged helix-like DNA-binding domain superfamily/Winged helix DNA-binding domain"/>
    <property type="match status" value="1"/>
</dbReference>
<accession>A0A5A9W0Y2</accession>
<proteinExistence type="predicted"/>
<dbReference type="Proteomes" id="UP000325302">
    <property type="component" value="Unassembled WGS sequence"/>
</dbReference>
<dbReference type="SUPFAM" id="SSF46785">
    <property type="entry name" value="Winged helix' DNA-binding domain"/>
    <property type="match status" value="1"/>
</dbReference>
<dbReference type="SMART" id="SM00418">
    <property type="entry name" value="HTH_ARSR"/>
    <property type="match status" value="1"/>
</dbReference>
<evidence type="ECO:0000256" key="3">
    <source>
        <dbReference type="ARBA" id="ARBA00023125"/>
    </source>
</evidence>
<dbReference type="PANTHER" id="PTHR33154:SF18">
    <property type="entry name" value="ARSENICAL RESISTANCE OPERON REPRESSOR"/>
    <property type="match status" value="1"/>
</dbReference>
<dbReference type="InterPro" id="IPR051081">
    <property type="entry name" value="HTH_MetalResp_TranReg"/>
</dbReference>
<dbReference type="Pfam" id="PF01022">
    <property type="entry name" value="HTH_5"/>
    <property type="match status" value="1"/>
</dbReference>
<sequence>MDRVVFFKCLADATRLRILNLLLCKGELCVCDLMTATQESQPKISRHLALLRTHQILLDERRGQWVYYRLNPDLPPWAELILAQLKPSQDALSTDDLARLDNTCSVNC</sequence>
<dbReference type="EMBL" id="SMRS01000007">
    <property type="protein sequence ID" value="KAA0874144.1"/>
    <property type="molecule type" value="Genomic_DNA"/>
</dbReference>
<evidence type="ECO:0000313" key="6">
    <source>
        <dbReference type="EMBL" id="KAA0874144.1"/>
    </source>
</evidence>
<keyword evidence="4" id="KW-0804">Transcription</keyword>
<dbReference type="CDD" id="cd00090">
    <property type="entry name" value="HTH_ARSR"/>
    <property type="match status" value="1"/>
</dbReference>
<organism evidence="6 7">
    <name type="scientific">Nitrincola tapanii</name>
    <dbReference type="NCBI Taxonomy" id="1708751"/>
    <lineage>
        <taxon>Bacteria</taxon>
        <taxon>Pseudomonadati</taxon>
        <taxon>Pseudomonadota</taxon>
        <taxon>Gammaproteobacteria</taxon>
        <taxon>Oceanospirillales</taxon>
        <taxon>Oceanospirillaceae</taxon>
        <taxon>Nitrincola</taxon>
    </lineage>
</organism>
<keyword evidence="3" id="KW-0238">DNA-binding</keyword>
<dbReference type="PROSITE" id="PS50987">
    <property type="entry name" value="HTH_ARSR_2"/>
    <property type="match status" value="1"/>
</dbReference>
<comment type="caution">
    <text evidence="6">The sequence shown here is derived from an EMBL/GenBank/DDBJ whole genome shotgun (WGS) entry which is preliminary data.</text>
</comment>
<evidence type="ECO:0000259" key="5">
    <source>
        <dbReference type="PROSITE" id="PS50987"/>
    </source>
</evidence>
<evidence type="ECO:0000256" key="4">
    <source>
        <dbReference type="ARBA" id="ARBA00023163"/>
    </source>
</evidence>